<dbReference type="Pfam" id="PF00931">
    <property type="entry name" value="NB-ARC"/>
    <property type="match status" value="1"/>
</dbReference>
<dbReference type="GO" id="GO:0007165">
    <property type="term" value="P:signal transduction"/>
    <property type="evidence" value="ECO:0007669"/>
    <property type="project" value="InterPro"/>
</dbReference>
<dbReference type="InterPro" id="IPR058192">
    <property type="entry name" value="WHD_ROQ1-like"/>
</dbReference>
<feature type="domain" description="TIR" evidence="7">
    <location>
        <begin position="12"/>
        <end position="178"/>
    </location>
</feature>
<dbReference type="InterPro" id="IPR000157">
    <property type="entry name" value="TIR_dom"/>
</dbReference>
<dbReference type="InterPro" id="IPR044974">
    <property type="entry name" value="Disease_R_plants"/>
</dbReference>
<evidence type="ECO:0000256" key="6">
    <source>
        <dbReference type="ARBA" id="ARBA00047304"/>
    </source>
</evidence>
<dbReference type="PANTHER" id="PTHR11017">
    <property type="entry name" value="LEUCINE-RICH REPEAT-CONTAINING PROTEIN"/>
    <property type="match status" value="1"/>
</dbReference>
<dbReference type="FunFam" id="1.10.8.430:FF:000002">
    <property type="entry name" value="Disease resistance protein (TIR-NBS-LRR class)"/>
    <property type="match status" value="1"/>
</dbReference>
<dbReference type="SUPFAM" id="SSF52200">
    <property type="entry name" value="Toll/Interleukin receptor TIR domain"/>
    <property type="match status" value="1"/>
</dbReference>
<keyword evidence="4" id="KW-0378">Hydrolase</keyword>
<dbReference type="Pfam" id="PF01582">
    <property type="entry name" value="TIR"/>
    <property type="match status" value="1"/>
</dbReference>
<dbReference type="InterPro" id="IPR002182">
    <property type="entry name" value="NB-ARC"/>
</dbReference>
<dbReference type="InterPro" id="IPR042197">
    <property type="entry name" value="Apaf_helical"/>
</dbReference>
<dbReference type="PANTHER" id="PTHR11017:SF560">
    <property type="entry name" value="RESISTANCE PROTEIN (TIR-NBS-LRR CLASS), PUTATIVE-RELATED"/>
    <property type="match status" value="1"/>
</dbReference>
<gene>
    <name evidence="9" type="primary">LOC113850719</name>
</gene>
<keyword evidence="5" id="KW-0520">NAD</keyword>
<evidence type="ECO:0000313" key="9">
    <source>
        <dbReference type="RefSeq" id="XP_027337076.1"/>
    </source>
</evidence>
<dbReference type="GeneID" id="113850719"/>
<dbReference type="InterPro" id="IPR035897">
    <property type="entry name" value="Toll_tir_struct_dom_sf"/>
</dbReference>
<organism evidence="8 9">
    <name type="scientific">Abrus precatorius</name>
    <name type="common">Indian licorice</name>
    <name type="synonym">Glycine abrus</name>
    <dbReference type="NCBI Taxonomy" id="3816"/>
    <lineage>
        <taxon>Eukaryota</taxon>
        <taxon>Viridiplantae</taxon>
        <taxon>Streptophyta</taxon>
        <taxon>Embryophyta</taxon>
        <taxon>Tracheophyta</taxon>
        <taxon>Spermatophyta</taxon>
        <taxon>Magnoliopsida</taxon>
        <taxon>eudicotyledons</taxon>
        <taxon>Gunneridae</taxon>
        <taxon>Pentapetalae</taxon>
        <taxon>rosids</taxon>
        <taxon>fabids</taxon>
        <taxon>Fabales</taxon>
        <taxon>Fabaceae</taxon>
        <taxon>Papilionoideae</taxon>
        <taxon>50 kb inversion clade</taxon>
        <taxon>NPAAA clade</taxon>
        <taxon>indigoferoid/millettioid clade</taxon>
        <taxon>Abreae</taxon>
        <taxon>Abrus</taxon>
    </lineage>
</organism>
<dbReference type="PRINTS" id="PR00364">
    <property type="entry name" value="DISEASERSIST"/>
</dbReference>
<dbReference type="PROSITE" id="PS50104">
    <property type="entry name" value="TIR"/>
    <property type="match status" value="1"/>
</dbReference>
<dbReference type="GO" id="GO:0006952">
    <property type="term" value="P:defense response"/>
    <property type="evidence" value="ECO:0007669"/>
    <property type="project" value="InterPro"/>
</dbReference>
<dbReference type="Gene3D" id="1.10.8.430">
    <property type="entry name" value="Helical domain of apoptotic protease-activating factors"/>
    <property type="match status" value="1"/>
</dbReference>
<dbReference type="AlphaFoldDB" id="A0A8B8K0B1"/>
<keyword evidence="2" id="KW-0433">Leucine-rich repeat</keyword>
<evidence type="ECO:0000259" key="7">
    <source>
        <dbReference type="PROSITE" id="PS50104"/>
    </source>
</evidence>
<evidence type="ECO:0000256" key="1">
    <source>
        <dbReference type="ARBA" id="ARBA00011982"/>
    </source>
</evidence>
<protein>
    <recommendedName>
        <fullName evidence="1">ADP-ribosyl cyclase/cyclic ADP-ribose hydrolase</fullName>
        <ecNumber evidence="1">3.2.2.6</ecNumber>
    </recommendedName>
</protein>
<accession>A0A8B8K0B1</accession>
<dbReference type="InterPro" id="IPR032675">
    <property type="entry name" value="LRR_dom_sf"/>
</dbReference>
<dbReference type="Pfam" id="PF23282">
    <property type="entry name" value="WHD_ROQ1"/>
    <property type="match status" value="1"/>
</dbReference>
<dbReference type="OrthoDB" id="1901675at2759"/>
<dbReference type="InterPro" id="IPR027417">
    <property type="entry name" value="P-loop_NTPase"/>
</dbReference>
<dbReference type="SMART" id="SM00255">
    <property type="entry name" value="TIR"/>
    <property type="match status" value="1"/>
</dbReference>
<dbReference type="Gene3D" id="3.80.10.10">
    <property type="entry name" value="Ribonuclease Inhibitor"/>
    <property type="match status" value="1"/>
</dbReference>
<evidence type="ECO:0000256" key="2">
    <source>
        <dbReference type="ARBA" id="ARBA00022614"/>
    </source>
</evidence>
<dbReference type="FunFam" id="3.40.50.10140:FF:000007">
    <property type="entry name" value="Disease resistance protein (TIR-NBS-LRR class)"/>
    <property type="match status" value="1"/>
</dbReference>
<evidence type="ECO:0000256" key="4">
    <source>
        <dbReference type="ARBA" id="ARBA00022801"/>
    </source>
</evidence>
<proteinExistence type="predicted"/>
<keyword evidence="3" id="KW-0677">Repeat</keyword>
<dbReference type="GO" id="GO:0061809">
    <property type="term" value="F:NAD+ nucleosidase activity, cyclic ADP-ribose generating"/>
    <property type="evidence" value="ECO:0007669"/>
    <property type="project" value="UniProtKB-EC"/>
</dbReference>
<dbReference type="KEGG" id="aprc:113850719"/>
<dbReference type="RefSeq" id="XP_027337076.1">
    <property type="nucleotide sequence ID" value="XM_027481275.1"/>
</dbReference>
<evidence type="ECO:0000256" key="5">
    <source>
        <dbReference type="ARBA" id="ARBA00023027"/>
    </source>
</evidence>
<keyword evidence="8" id="KW-1185">Reference proteome</keyword>
<dbReference type="GO" id="GO:0043531">
    <property type="term" value="F:ADP binding"/>
    <property type="evidence" value="ECO:0007669"/>
    <property type="project" value="InterPro"/>
</dbReference>
<evidence type="ECO:0000313" key="8">
    <source>
        <dbReference type="Proteomes" id="UP000694853"/>
    </source>
</evidence>
<comment type="catalytic activity">
    <reaction evidence="6">
        <text>NAD(+) + H2O = ADP-D-ribose + nicotinamide + H(+)</text>
        <dbReference type="Rhea" id="RHEA:16301"/>
        <dbReference type="ChEBI" id="CHEBI:15377"/>
        <dbReference type="ChEBI" id="CHEBI:15378"/>
        <dbReference type="ChEBI" id="CHEBI:17154"/>
        <dbReference type="ChEBI" id="CHEBI:57540"/>
        <dbReference type="ChEBI" id="CHEBI:57967"/>
        <dbReference type="EC" id="3.2.2.6"/>
    </reaction>
    <physiologicalReaction direction="left-to-right" evidence="6">
        <dbReference type="Rhea" id="RHEA:16302"/>
    </physiologicalReaction>
</comment>
<dbReference type="Gene3D" id="3.40.50.10140">
    <property type="entry name" value="Toll/interleukin-1 receptor homology (TIR) domain"/>
    <property type="match status" value="1"/>
</dbReference>
<dbReference type="SUPFAM" id="SSF52540">
    <property type="entry name" value="P-loop containing nucleoside triphosphate hydrolases"/>
    <property type="match status" value="1"/>
</dbReference>
<dbReference type="EC" id="3.2.2.6" evidence="1"/>
<name>A0A8B8K0B1_ABRPR</name>
<evidence type="ECO:0000256" key="3">
    <source>
        <dbReference type="ARBA" id="ARBA00022737"/>
    </source>
</evidence>
<dbReference type="Gene3D" id="3.40.50.300">
    <property type="entry name" value="P-loop containing nucleotide triphosphate hydrolases"/>
    <property type="match status" value="1"/>
</dbReference>
<dbReference type="SUPFAM" id="SSF52058">
    <property type="entry name" value="L domain-like"/>
    <property type="match status" value="1"/>
</dbReference>
<reference evidence="8" key="1">
    <citation type="journal article" date="2019" name="Toxins">
        <title>Detection of Abrin-Like and Prepropulchellin-Like Toxin Genes and Transcripts Using Whole Genome Sequencing and Full-Length Transcript Sequencing of Abrus precatorius.</title>
        <authorList>
            <person name="Hovde B.T."/>
            <person name="Daligault H.E."/>
            <person name="Hanschen E.R."/>
            <person name="Kunde Y.A."/>
            <person name="Johnson M.B."/>
            <person name="Starkenburg S.R."/>
            <person name="Johnson S.L."/>
        </authorList>
    </citation>
    <scope>NUCLEOTIDE SEQUENCE [LARGE SCALE GENOMIC DNA]</scope>
</reference>
<dbReference type="Proteomes" id="UP000694853">
    <property type="component" value="Unplaced"/>
</dbReference>
<sequence length="1036" mass="118072">MSSSSTKSNPQMIHDVFLSFRGEDTRSNIVSYLYSSLSNAGINTFFDDNIIKGQRLYQELWRAIEGSKISIVVFSKNYAESSWCLEELEKIMECHRNMGQVVIPIFYYVDPSDVRKQKGSFGEALERLAEMYSRMTDELFRWTIALTEAANLAGWDVKNSRSESQVVMEVVNFVMTNLNNTLLSITDFPVGLESRVQHVTQFLEQQSSTVCIVGIWGMGGLGKTTIAKAIYNEIHLKFGDRCFLENIREVCKDDKGQIHLQEQLLSDILKTKVKIHSIAMGITTIEKRLCGKRALIVLDDVTKFEQLKSLCGNCKWIGQGSVIIITTRDVRLLKVLKVDYVYKMEEMDENESLELFSWHAFREASPREDFTELSRNVVAYCGGLPLALEVLGSYLFERTEQEWKSVLSKLETNPNDQVQEKLRISFDGLRDQMEKDIFLDICCFFIGKDRAYVTDILNGCGLHADIGITVLIERSLIKIEKNNKLGMHDLLRDMGREIVRESSTKEPEKRSRLWFHEDVIDVLTKNTGTEAIEGLSLKLHGTGRDCFNVSVFEEMKRLKLLQLHHVQLAGDYAYLSKQLRWVSWQGFPLKYIPDNFYQGNAVAIDLKHSNIKLVWKQPQLLRWLKILNLSHSKYLTITPDFSNLPNLEKLILKDCPSLFKVHDSIGDLRSLLLINLKDCRSLRGLPCVMYKMKSVKTLILSGCSMIDKLEEDIVQMESLTTLIAENTAVKQVPFSVVRSKSIGYISLCGYEGLSRDVFPSLIWSWMSPTMDPLSCIHPFRVMPSSLVSIYLQNNYSRDLSPMLSILSKLRSVWVQCETEIQLSKGLRTILNDVYGVDYTELETSNTSEITKYSLRSYLVGMGSYQEVFNTLSKSISEGLTNNEPCDVILPGDNYPYWLAHTGEGHSVFFIVPQDSCNRMKGMTVCVVYSSPPENMAAEYLISIMIVNYTKCTIQIFKRDTAISFNDEDWQGIVSHLGSGDNVEIFVNFGHGLFVKKTALYLMYNESTDVKVEPSPKPKKNAFVGIIKKFISCMNQS</sequence>
<reference evidence="9" key="2">
    <citation type="submission" date="2025-08" db="UniProtKB">
        <authorList>
            <consortium name="RefSeq"/>
        </authorList>
    </citation>
    <scope>IDENTIFICATION</scope>
    <source>
        <tissue evidence="9">Young leaves</tissue>
    </source>
</reference>